<dbReference type="Pfam" id="PF01068">
    <property type="entry name" value="DNA_ligase_A_M"/>
    <property type="match status" value="1"/>
</dbReference>
<dbReference type="InterPro" id="IPR000977">
    <property type="entry name" value="DNA_ligase_ATP-dep"/>
</dbReference>
<comment type="cofactor">
    <cofactor evidence="1">
        <name>Mg(2+)</name>
        <dbReference type="ChEBI" id="CHEBI:18420"/>
    </cofactor>
</comment>
<dbReference type="InterPro" id="IPR036599">
    <property type="entry name" value="DNA_ligase_N_sf"/>
</dbReference>
<dbReference type="GO" id="GO:0003677">
    <property type="term" value="F:DNA binding"/>
    <property type="evidence" value="ECO:0007669"/>
    <property type="project" value="InterPro"/>
</dbReference>
<dbReference type="InterPro" id="IPR012310">
    <property type="entry name" value="DNA_ligase_ATP-dep_cent"/>
</dbReference>
<dbReference type="GO" id="GO:0032807">
    <property type="term" value="C:DNA ligase IV complex"/>
    <property type="evidence" value="ECO:0007669"/>
    <property type="project" value="TreeGrafter"/>
</dbReference>
<evidence type="ECO:0000256" key="12">
    <source>
        <dbReference type="ARBA" id="ARBA00022842"/>
    </source>
</evidence>
<dbReference type="EMBL" id="JAHYIQ010000004">
    <property type="protein sequence ID" value="KAK1133069.1"/>
    <property type="molecule type" value="Genomic_DNA"/>
</dbReference>
<dbReference type="InterPro" id="IPR001357">
    <property type="entry name" value="BRCT_dom"/>
</dbReference>
<dbReference type="InterPro" id="IPR012340">
    <property type="entry name" value="NA-bd_OB-fold"/>
</dbReference>
<evidence type="ECO:0000256" key="4">
    <source>
        <dbReference type="ARBA" id="ARBA00012727"/>
    </source>
</evidence>
<evidence type="ECO:0000259" key="21">
    <source>
        <dbReference type="PROSITE" id="PS50172"/>
    </source>
</evidence>
<evidence type="ECO:0000256" key="2">
    <source>
        <dbReference type="ARBA" id="ARBA00004123"/>
    </source>
</evidence>
<feature type="domain" description="BRCT" evidence="21">
    <location>
        <begin position="650"/>
        <end position="740"/>
    </location>
</feature>
<name>A0AA40G8K2_9HYME</name>
<evidence type="ECO:0000256" key="14">
    <source>
        <dbReference type="ARBA" id="ARBA00023204"/>
    </source>
</evidence>
<keyword evidence="7" id="KW-0479">Metal-binding</keyword>
<keyword evidence="13" id="KW-0233">DNA recombination</keyword>
<dbReference type="PANTHER" id="PTHR45997:SF1">
    <property type="entry name" value="DNA LIGASE 4"/>
    <property type="match status" value="1"/>
</dbReference>
<dbReference type="Gene3D" id="3.40.50.10190">
    <property type="entry name" value="BRCT domain"/>
    <property type="match status" value="2"/>
</dbReference>
<evidence type="ECO:0000256" key="7">
    <source>
        <dbReference type="ARBA" id="ARBA00022723"/>
    </source>
</evidence>
<evidence type="ECO:0000256" key="18">
    <source>
        <dbReference type="ARBA" id="ARBA00034003"/>
    </source>
</evidence>
<comment type="caution">
    <text evidence="22">The sequence shown here is derived from an EMBL/GenBank/DDBJ whole genome shotgun (WGS) entry which is preliminary data.</text>
</comment>
<dbReference type="GO" id="GO:0071897">
    <property type="term" value="P:DNA biosynthetic process"/>
    <property type="evidence" value="ECO:0007669"/>
    <property type="project" value="InterPro"/>
</dbReference>
<dbReference type="SUPFAM" id="SSF50249">
    <property type="entry name" value="Nucleic acid-binding proteins"/>
    <property type="match status" value="1"/>
</dbReference>
<dbReference type="InterPro" id="IPR029710">
    <property type="entry name" value="LIG4"/>
</dbReference>
<reference evidence="22" key="1">
    <citation type="submission" date="2021-10" db="EMBL/GenBank/DDBJ databases">
        <title>Melipona bicolor Genome sequencing and assembly.</title>
        <authorList>
            <person name="Araujo N.S."/>
            <person name="Arias M.C."/>
        </authorList>
    </citation>
    <scope>NUCLEOTIDE SEQUENCE</scope>
    <source>
        <strain evidence="22">USP_2M_L1-L4_2017</strain>
        <tissue evidence="22">Whole body</tissue>
    </source>
</reference>
<evidence type="ECO:0000256" key="11">
    <source>
        <dbReference type="ARBA" id="ARBA00022840"/>
    </source>
</evidence>
<comment type="subcellular location">
    <subcellularLocation>
        <location evidence="2">Nucleus</location>
    </subcellularLocation>
</comment>
<evidence type="ECO:0000256" key="19">
    <source>
        <dbReference type="RuleBase" id="RU004196"/>
    </source>
</evidence>
<evidence type="ECO:0000259" key="20">
    <source>
        <dbReference type="PROSITE" id="PS50160"/>
    </source>
</evidence>
<dbReference type="InterPro" id="IPR044125">
    <property type="entry name" value="Adenylation_DNA_ligase_IV"/>
</dbReference>
<keyword evidence="10" id="KW-0227">DNA damage</keyword>
<dbReference type="Gene3D" id="3.30.470.30">
    <property type="entry name" value="DNA ligase/mRNA capping enzyme"/>
    <property type="match status" value="1"/>
</dbReference>
<dbReference type="Gene3D" id="1.10.3260.10">
    <property type="entry name" value="DNA ligase, ATP-dependent, N-terminal domain"/>
    <property type="match status" value="1"/>
</dbReference>
<feature type="domain" description="BRCT" evidence="21">
    <location>
        <begin position="808"/>
        <end position="894"/>
    </location>
</feature>
<evidence type="ECO:0000256" key="6">
    <source>
        <dbReference type="ARBA" id="ARBA00022598"/>
    </source>
</evidence>
<evidence type="ECO:0000256" key="13">
    <source>
        <dbReference type="ARBA" id="ARBA00023172"/>
    </source>
</evidence>
<evidence type="ECO:0000256" key="10">
    <source>
        <dbReference type="ARBA" id="ARBA00022763"/>
    </source>
</evidence>
<dbReference type="GO" id="GO:0006310">
    <property type="term" value="P:DNA recombination"/>
    <property type="evidence" value="ECO:0007669"/>
    <property type="project" value="UniProtKB-KW"/>
</dbReference>
<evidence type="ECO:0000313" key="22">
    <source>
        <dbReference type="EMBL" id="KAK1133069.1"/>
    </source>
</evidence>
<keyword evidence="8" id="KW-0677">Repeat</keyword>
<dbReference type="CDD" id="cd07903">
    <property type="entry name" value="Adenylation_DNA_ligase_IV"/>
    <property type="match status" value="1"/>
</dbReference>
<evidence type="ECO:0000256" key="15">
    <source>
        <dbReference type="ARBA" id="ARBA00023242"/>
    </source>
</evidence>
<organism evidence="22 23">
    <name type="scientific">Melipona bicolor</name>
    <dbReference type="NCBI Taxonomy" id="60889"/>
    <lineage>
        <taxon>Eukaryota</taxon>
        <taxon>Metazoa</taxon>
        <taxon>Ecdysozoa</taxon>
        <taxon>Arthropoda</taxon>
        <taxon>Hexapoda</taxon>
        <taxon>Insecta</taxon>
        <taxon>Pterygota</taxon>
        <taxon>Neoptera</taxon>
        <taxon>Endopterygota</taxon>
        <taxon>Hymenoptera</taxon>
        <taxon>Apocrita</taxon>
        <taxon>Aculeata</taxon>
        <taxon>Apoidea</taxon>
        <taxon>Anthophila</taxon>
        <taxon>Apidae</taxon>
        <taxon>Melipona</taxon>
    </lineage>
</organism>
<dbReference type="CDD" id="cd07968">
    <property type="entry name" value="OBF_DNA_ligase_IV"/>
    <property type="match status" value="1"/>
</dbReference>
<comment type="catalytic activity">
    <reaction evidence="18">
        <text>ATP + (deoxyribonucleotide)n-3'-hydroxyl + 5'-phospho-(deoxyribonucleotide)m = (deoxyribonucleotide)n+m + AMP + diphosphate.</text>
        <dbReference type="EC" id="6.5.1.1"/>
    </reaction>
</comment>
<keyword evidence="23" id="KW-1185">Reference proteome</keyword>
<proteinExistence type="inferred from homology"/>
<dbReference type="InterPro" id="IPR012309">
    <property type="entry name" value="DNA_ligase_ATP-dep_C"/>
</dbReference>
<evidence type="ECO:0000256" key="3">
    <source>
        <dbReference type="ARBA" id="ARBA00007572"/>
    </source>
</evidence>
<dbReference type="Pfam" id="PF11411">
    <property type="entry name" value="DNA_ligase_IV"/>
    <property type="match status" value="1"/>
</dbReference>
<dbReference type="EC" id="6.5.1.1" evidence="4"/>
<protein>
    <recommendedName>
        <fullName evidence="5">DNA ligase 4</fullName>
        <ecNumber evidence="4">6.5.1.1</ecNumber>
    </recommendedName>
    <alternativeName>
        <fullName evidence="17">DNA ligase IV</fullName>
    </alternativeName>
    <alternativeName>
        <fullName evidence="16">Polydeoxyribonucleotide synthase [ATP] 4</fullName>
    </alternativeName>
</protein>
<evidence type="ECO:0000256" key="16">
    <source>
        <dbReference type="ARBA" id="ARBA00030676"/>
    </source>
</evidence>
<dbReference type="GO" id="GO:0005958">
    <property type="term" value="C:DNA-dependent protein kinase-DNA ligase 4 complex"/>
    <property type="evidence" value="ECO:0007669"/>
    <property type="project" value="TreeGrafter"/>
</dbReference>
<dbReference type="Pfam" id="PF00533">
    <property type="entry name" value="BRCT"/>
    <property type="match status" value="1"/>
</dbReference>
<dbReference type="GO" id="GO:0006297">
    <property type="term" value="P:nucleotide-excision repair, DNA gap filling"/>
    <property type="evidence" value="ECO:0007669"/>
    <property type="project" value="TreeGrafter"/>
</dbReference>
<sequence>MSRTLASEIEFKNLCDVLEKISRAHFPRKANILKQFIQKCHKLKREFATMNVSLYPILRLILPDLERERAYNLKEKSLADLYIRVFCLGKDSKDANKLKQYKIPTAKNIAGCDFAEKAYWILQNRFSRESSNLTIERINLFLDDLSSKNKTGLSKNETFKVLLGKINALEFKWITRIILKNLKLGIGTRKILQVFHRDANSLFNVSTNLQHVCDTLYDPQMRYYHDIQVFSHFKPMLLERCQIEDIEKLFNGNKEYIVQCKYDGERFQMHMKDGKYKYFTRQGFDFTDKSGFGETSSSGFTSSVFGQLLNPQVKSVILDGELMGWHKEKKSLGSKAMNYDVKRLSNNSHYQQCFVAFDIIVYNDNLLINEPYEKRLEILKDIFTEKEGCLLLCKSTKISKSEELCKIFNESIKNKEEGVVVKECNSKYKPNVRDGTGCYKIKAEYSDNLVQDIDLIILGGYYGDGKFIGLIKSFLMGVVSSKTPDENPIKFSSIVSVSNGLSMNKLKEFNEMFKDKWQKDRPENVVPPRTEPPNLWIRPENSIILTIKATEMIRSNNYPIGYSLRFPRVTSVRTDKPWYDACTTNDLLSLIKDTGPIQKLTKREIDYEDIEEVPKTEICKTAKQKCVKQCLTKYKEKSMKPNIFDNPPVHLTRLFDDKEICVINGNNELYKEQIEKILLQHKAKVVQNPLKENYCIIVGNAKTARANNIIQSKKYDVVTLDWFKRVTKEENWSSLQDFLPWDLICSCESTKRRLAQHYDDYYDHYTIDADEESLLRSFKKIEDMGRNIKFDCAEMKKVDQELFNSEISSYSLFRDIVGYFNDPSDLSKIEFRFMAGTIRETIDDSVTNVFINNNSMDPDLQNLIDSKSLKLIKSKWIEECFKHSAIIPYSEYLIQ</sequence>
<keyword evidence="15" id="KW-0539">Nucleus</keyword>
<dbReference type="InterPro" id="IPR021536">
    <property type="entry name" value="DNA_ligase_IV_dom"/>
</dbReference>
<keyword evidence="6" id="KW-0436">Ligase</keyword>
<evidence type="ECO:0000256" key="5">
    <source>
        <dbReference type="ARBA" id="ARBA00022073"/>
    </source>
</evidence>
<evidence type="ECO:0000256" key="1">
    <source>
        <dbReference type="ARBA" id="ARBA00001946"/>
    </source>
</evidence>
<dbReference type="GO" id="GO:0006303">
    <property type="term" value="P:double-strand break repair via nonhomologous end joining"/>
    <property type="evidence" value="ECO:0007669"/>
    <property type="project" value="TreeGrafter"/>
</dbReference>
<dbReference type="AlphaFoldDB" id="A0AA40G8K2"/>
<keyword evidence="11" id="KW-0067">ATP-binding</keyword>
<dbReference type="SUPFAM" id="SSF56091">
    <property type="entry name" value="DNA ligase/mRNA capping enzyme, catalytic domain"/>
    <property type="match status" value="1"/>
</dbReference>
<dbReference type="GO" id="GO:0003910">
    <property type="term" value="F:DNA ligase (ATP) activity"/>
    <property type="evidence" value="ECO:0007669"/>
    <property type="project" value="UniProtKB-EC"/>
</dbReference>
<feature type="domain" description="ATP-dependent DNA ligase family profile" evidence="20">
    <location>
        <begin position="345"/>
        <end position="480"/>
    </location>
</feature>
<dbReference type="PROSITE" id="PS50160">
    <property type="entry name" value="DNA_LIGASE_A3"/>
    <property type="match status" value="1"/>
</dbReference>
<evidence type="ECO:0000256" key="8">
    <source>
        <dbReference type="ARBA" id="ARBA00022737"/>
    </source>
</evidence>
<evidence type="ECO:0000256" key="17">
    <source>
        <dbReference type="ARBA" id="ARBA00031942"/>
    </source>
</evidence>
<comment type="similarity">
    <text evidence="3 19">Belongs to the ATP-dependent DNA ligase family.</text>
</comment>
<accession>A0AA40G8K2</accession>
<dbReference type="PROSITE" id="PS50172">
    <property type="entry name" value="BRCT"/>
    <property type="match status" value="2"/>
</dbReference>
<evidence type="ECO:0000256" key="9">
    <source>
        <dbReference type="ARBA" id="ARBA00022741"/>
    </source>
</evidence>
<dbReference type="SUPFAM" id="SSF52113">
    <property type="entry name" value="BRCT domain"/>
    <property type="match status" value="2"/>
</dbReference>
<dbReference type="Pfam" id="PF04679">
    <property type="entry name" value="DNA_ligase_A_C"/>
    <property type="match status" value="1"/>
</dbReference>
<dbReference type="PANTHER" id="PTHR45997">
    <property type="entry name" value="DNA LIGASE 4"/>
    <property type="match status" value="1"/>
</dbReference>
<evidence type="ECO:0000313" key="23">
    <source>
        <dbReference type="Proteomes" id="UP001177670"/>
    </source>
</evidence>
<dbReference type="Gene3D" id="2.40.50.140">
    <property type="entry name" value="Nucleic acid-binding proteins"/>
    <property type="match status" value="1"/>
</dbReference>
<dbReference type="InterPro" id="IPR036420">
    <property type="entry name" value="BRCT_dom_sf"/>
</dbReference>
<dbReference type="Pfam" id="PF04675">
    <property type="entry name" value="DNA_ligase_A_N"/>
    <property type="match status" value="1"/>
</dbReference>
<dbReference type="SMART" id="SM00292">
    <property type="entry name" value="BRCT"/>
    <property type="match status" value="2"/>
</dbReference>
<dbReference type="GO" id="GO:0046872">
    <property type="term" value="F:metal ion binding"/>
    <property type="evidence" value="ECO:0007669"/>
    <property type="project" value="UniProtKB-KW"/>
</dbReference>
<gene>
    <name evidence="22" type="ORF">K0M31_014430</name>
</gene>
<dbReference type="NCBIfam" id="TIGR00574">
    <property type="entry name" value="dnl1"/>
    <property type="match status" value="1"/>
</dbReference>
<keyword evidence="9" id="KW-0547">Nucleotide-binding</keyword>
<dbReference type="InterPro" id="IPR012308">
    <property type="entry name" value="DNA_ligase_ATP-dep_N"/>
</dbReference>
<dbReference type="GO" id="GO:0005524">
    <property type="term" value="F:ATP binding"/>
    <property type="evidence" value="ECO:0007669"/>
    <property type="project" value="UniProtKB-KW"/>
</dbReference>
<keyword evidence="12" id="KW-0460">Magnesium</keyword>
<dbReference type="Proteomes" id="UP001177670">
    <property type="component" value="Unassembled WGS sequence"/>
</dbReference>
<keyword evidence="14" id="KW-0234">DNA repair</keyword>